<evidence type="ECO:0000313" key="2">
    <source>
        <dbReference type="EMBL" id="KIY52421.1"/>
    </source>
</evidence>
<dbReference type="InterPro" id="IPR006674">
    <property type="entry name" value="HD_domain"/>
</dbReference>
<dbReference type="Gene3D" id="1.10.3210.10">
    <property type="entry name" value="Hypothetical protein af1432"/>
    <property type="match status" value="1"/>
</dbReference>
<name>A0A0D7AM87_9AGAR</name>
<organism evidence="2 3">
    <name type="scientific">Fistulina hepatica ATCC 64428</name>
    <dbReference type="NCBI Taxonomy" id="1128425"/>
    <lineage>
        <taxon>Eukaryota</taxon>
        <taxon>Fungi</taxon>
        <taxon>Dikarya</taxon>
        <taxon>Basidiomycota</taxon>
        <taxon>Agaricomycotina</taxon>
        <taxon>Agaricomycetes</taxon>
        <taxon>Agaricomycetidae</taxon>
        <taxon>Agaricales</taxon>
        <taxon>Fistulinaceae</taxon>
        <taxon>Fistulina</taxon>
    </lineage>
</organism>
<feature type="non-terminal residue" evidence="2">
    <location>
        <position position="1"/>
    </location>
</feature>
<accession>A0A0D7AM87</accession>
<dbReference type="GO" id="GO:0008832">
    <property type="term" value="F:dGTPase activity"/>
    <property type="evidence" value="ECO:0007669"/>
    <property type="project" value="TreeGrafter"/>
</dbReference>
<dbReference type="GO" id="GO:0006203">
    <property type="term" value="P:dGTP catabolic process"/>
    <property type="evidence" value="ECO:0007669"/>
    <property type="project" value="TreeGrafter"/>
</dbReference>
<dbReference type="AlphaFoldDB" id="A0A0D7AM87"/>
<gene>
    <name evidence="2" type="ORF">FISHEDRAFT_28854</name>
</gene>
<dbReference type="EMBL" id="KN881643">
    <property type="protein sequence ID" value="KIY52421.1"/>
    <property type="molecule type" value="Genomic_DNA"/>
</dbReference>
<dbReference type="InterPro" id="IPR003607">
    <property type="entry name" value="HD/PDEase_dom"/>
</dbReference>
<feature type="non-terminal residue" evidence="2">
    <location>
        <position position="412"/>
    </location>
</feature>
<dbReference type="PANTHER" id="PTHR11373:SF4">
    <property type="entry name" value="DEOXYNUCLEOSIDE TRIPHOSPHATE TRIPHOSPHOHYDROLASE SAMHD1"/>
    <property type="match status" value="1"/>
</dbReference>
<keyword evidence="3" id="KW-1185">Reference proteome</keyword>
<evidence type="ECO:0000259" key="1">
    <source>
        <dbReference type="SMART" id="SM00471"/>
    </source>
</evidence>
<dbReference type="InterPro" id="IPR050135">
    <property type="entry name" value="dGTPase-like"/>
</dbReference>
<dbReference type="OrthoDB" id="9991235at2759"/>
<feature type="domain" description="HD/PDEase" evidence="1">
    <location>
        <begin position="26"/>
        <end position="175"/>
    </location>
</feature>
<dbReference type="Proteomes" id="UP000054144">
    <property type="component" value="Unassembled WGS sequence"/>
</dbReference>
<dbReference type="Gene3D" id="3.30.70.2760">
    <property type="match status" value="1"/>
</dbReference>
<reference evidence="2 3" key="1">
    <citation type="journal article" date="2015" name="Fungal Genet. Biol.">
        <title>Evolution of novel wood decay mechanisms in Agaricales revealed by the genome sequences of Fistulina hepatica and Cylindrobasidium torrendii.</title>
        <authorList>
            <person name="Floudas D."/>
            <person name="Held B.W."/>
            <person name="Riley R."/>
            <person name="Nagy L.G."/>
            <person name="Koehler G."/>
            <person name="Ransdell A.S."/>
            <person name="Younus H."/>
            <person name="Chow J."/>
            <person name="Chiniquy J."/>
            <person name="Lipzen A."/>
            <person name="Tritt A."/>
            <person name="Sun H."/>
            <person name="Haridas S."/>
            <person name="LaButti K."/>
            <person name="Ohm R.A."/>
            <person name="Kues U."/>
            <person name="Blanchette R.A."/>
            <person name="Grigoriev I.V."/>
            <person name="Minto R.E."/>
            <person name="Hibbett D.S."/>
        </authorList>
    </citation>
    <scope>NUCLEOTIDE SEQUENCE [LARGE SCALE GENOMIC DNA]</scope>
    <source>
        <strain evidence="2 3">ATCC 64428</strain>
    </source>
</reference>
<dbReference type="SMART" id="SM00471">
    <property type="entry name" value="HDc"/>
    <property type="match status" value="1"/>
</dbReference>
<evidence type="ECO:0000313" key="3">
    <source>
        <dbReference type="Proteomes" id="UP000054144"/>
    </source>
</evidence>
<dbReference type="PANTHER" id="PTHR11373">
    <property type="entry name" value="DEOXYNUCLEOSIDE TRIPHOSPHATE TRIPHOSPHOHYDROLASE"/>
    <property type="match status" value="1"/>
</dbReference>
<protein>
    <submittedName>
        <fullName evidence="2">HD-domain/PDEase-like protein</fullName>
    </submittedName>
</protein>
<proteinExistence type="predicted"/>
<dbReference type="GO" id="GO:0005634">
    <property type="term" value="C:nucleus"/>
    <property type="evidence" value="ECO:0007669"/>
    <property type="project" value="TreeGrafter"/>
</dbReference>
<dbReference type="Pfam" id="PF01966">
    <property type="entry name" value="HD"/>
    <property type="match status" value="1"/>
</dbReference>
<dbReference type="CDD" id="cd00077">
    <property type="entry name" value="HDc"/>
    <property type="match status" value="1"/>
</dbReference>
<dbReference type="SUPFAM" id="SSF109604">
    <property type="entry name" value="HD-domain/PDEase-like"/>
    <property type="match status" value="1"/>
</dbReference>
<sequence>IRRRPEFQRLRSIKQLGTTYYVWPGASHNRFEHCLGVGYLAREMALHLQRDQPELGITDRDVKCVHIAGLCHDLGHGPWSHVWDGVFIPKALPNSTWTHEEGSEMMFDHLLDTSETPIAIDADERTFIKALIRGDPSRCTRKEKAFLFDIVANKRNGIDVDKFDYILRDTKEVGVSKNVHLQRIIKSARVIDDEICYDIKDADALFEVCQTRYSLHKSFYNHKTAKAIEYMVIDALLLADPYMNISRRIYDPVLYRFLTDNILDRIEESALDPKLCDALAPAREIVHRVRTRKLYKMVDYGPVPWKEVQRYKEHVTPARIATIAKRGLSQDDLQASDNIIVDFSPLHYGMKDKNPLDYIKFYSKNNPNKAESADPDSFSTILPAVFGEYMLRIYTKDPKYFGIVQAAYRKLL</sequence>